<dbReference type="InterPro" id="IPR003016">
    <property type="entry name" value="2-oxoA_DH_lipoyl-BS"/>
</dbReference>
<dbReference type="Gene3D" id="2.40.50.100">
    <property type="match status" value="1"/>
</dbReference>
<dbReference type="GO" id="GO:0009249">
    <property type="term" value="P:protein lipoylation"/>
    <property type="evidence" value="ECO:0007669"/>
    <property type="project" value="TreeGrafter"/>
</dbReference>
<dbReference type="PROSITE" id="PS50968">
    <property type="entry name" value="BIOTINYL_LIPOYL"/>
    <property type="match status" value="1"/>
</dbReference>
<evidence type="ECO:0000313" key="6">
    <source>
        <dbReference type="EMBL" id="CUT16876.1"/>
    </source>
</evidence>
<dbReference type="Pfam" id="PF01597">
    <property type="entry name" value="GCV_H"/>
    <property type="match status" value="1"/>
</dbReference>
<evidence type="ECO:0000256" key="1">
    <source>
        <dbReference type="ARBA" id="ARBA00009249"/>
    </source>
</evidence>
<comment type="subunit">
    <text evidence="3">The glycine cleavage system is composed of four proteins: P, T, L and H.</text>
</comment>
<accession>A0A0S4M1L0</accession>
<proteinExistence type="inferred from homology"/>
<dbReference type="AlphaFoldDB" id="A0A0S4M1L0"/>
<dbReference type="PANTHER" id="PTHR11715">
    <property type="entry name" value="GLYCINE CLEAVAGE SYSTEM H PROTEIN"/>
    <property type="match status" value="1"/>
</dbReference>
<feature type="modified residue" description="N6-lipoyllysine" evidence="3 4">
    <location>
        <position position="66"/>
    </location>
</feature>
<dbReference type="NCBIfam" id="NF002270">
    <property type="entry name" value="PRK01202.1"/>
    <property type="match status" value="1"/>
</dbReference>
<comment type="cofactor">
    <cofactor evidence="3">
        <name>(R)-lipoate</name>
        <dbReference type="ChEBI" id="CHEBI:83088"/>
    </cofactor>
    <text evidence="3">Binds 1 lipoyl cofactor covalently.</text>
</comment>
<comment type="similarity">
    <text evidence="1 3">Belongs to the GcvH family.</text>
</comment>
<protein>
    <recommendedName>
        <fullName evidence="3">Glycine cleavage system H protein</fullName>
    </recommendedName>
</protein>
<dbReference type="InterPro" id="IPR002930">
    <property type="entry name" value="GCV_H"/>
</dbReference>
<dbReference type="GO" id="GO:0019464">
    <property type="term" value="P:glycine decarboxylation via glycine cleavage system"/>
    <property type="evidence" value="ECO:0007669"/>
    <property type="project" value="UniProtKB-UniRule"/>
</dbReference>
<dbReference type="PANTHER" id="PTHR11715:SF3">
    <property type="entry name" value="GLYCINE CLEAVAGE SYSTEM H PROTEIN-RELATED"/>
    <property type="match status" value="1"/>
</dbReference>
<evidence type="ECO:0000256" key="4">
    <source>
        <dbReference type="PIRSR" id="PIRSR617453-50"/>
    </source>
</evidence>
<evidence type="ECO:0000259" key="5">
    <source>
        <dbReference type="PROSITE" id="PS50968"/>
    </source>
</evidence>
<dbReference type="STRING" id="1561003.Ark11_0014"/>
<keyword evidence="7" id="KW-1185">Reference proteome</keyword>
<dbReference type="InterPro" id="IPR000089">
    <property type="entry name" value="Biotin_lipoyl"/>
</dbReference>
<dbReference type="InterPro" id="IPR011053">
    <property type="entry name" value="Single_hybrid_motif"/>
</dbReference>
<reference evidence="7" key="1">
    <citation type="submission" date="2015-11" db="EMBL/GenBank/DDBJ databases">
        <authorList>
            <person name="Seth-Smith H.M.B."/>
        </authorList>
    </citation>
    <scope>NUCLEOTIDE SEQUENCE [LARGE SCALE GENOMIC DNA]</scope>
    <source>
        <strain evidence="7">2013Ark11</strain>
    </source>
</reference>
<feature type="domain" description="Lipoyl-binding" evidence="5">
    <location>
        <begin position="25"/>
        <end position="106"/>
    </location>
</feature>
<dbReference type="InterPro" id="IPR017453">
    <property type="entry name" value="GCV_H_sub"/>
</dbReference>
<dbReference type="NCBIfam" id="TIGR00527">
    <property type="entry name" value="gcvH"/>
    <property type="match status" value="1"/>
</dbReference>
<gene>
    <name evidence="3 6" type="primary">gcvH</name>
    <name evidence="6" type="ORF">Ark11_0014</name>
</gene>
<keyword evidence="2 3" id="KW-0450">Lipoyl</keyword>
<dbReference type="EMBL" id="LN906597">
    <property type="protein sequence ID" value="CUT16876.1"/>
    <property type="molecule type" value="Genomic_DNA"/>
</dbReference>
<evidence type="ECO:0000256" key="2">
    <source>
        <dbReference type="ARBA" id="ARBA00022823"/>
    </source>
</evidence>
<dbReference type="OrthoDB" id="9796712at2"/>
<dbReference type="RefSeq" id="WP_092342366.1">
    <property type="nucleotide sequence ID" value="NZ_FLSL01000112.1"/>
</dbReference>
<evidence type="ECO:0000313" key="7">
    <source>
        <dbReference type="Proteomes" id="UP000198651"/>
    </source>
</evidence>
<dbReference type="SUPFAM" id="SSF51230">
    <property type="entry name" value="Single hybrid motif"/>
    <property type="match status" value="1"/>
</dbReference>
<dbReference type="GO" id="GO:0005829">
    <property type="term" value="C:cytosol"/>
    <property type="evidence" value="ECO:0007669"/>
    <property type="project" value="TreeGrafter"/>
</dbReference>
<name>A0A0S4M1L0_9BURK</name>
<dbReference type="Proteomes" id="UP000198651">
    <property type="component" value="Chromosome I"/>
</dbReference>
<sequence length="131" mass="14782">MTYDEIKKLRFTKTHEWVRLGEENRAFVGISEHAQSVLGDIVFLSLPEMGSSVSKGEDCAVIESVKSASDVYTPISGKITAINSQLLSDPQSVNRNAYDSWIFEIELSDKSEMDELLSIDEYEKFIESTEH</sequence>
<dbReference type="GO" id="GO:0005960">
    <property type="term" value="C:glycine cleavage complex"/>
    <property type="evidence" value="ECO:0007669"/>
    <property type="project" value="InterPro"/>
</dbReference>
<dbReference type="PROSITE" id="PS00189">
    <property type="entry name" value="LIPOYL"/>
    <property type="match status" value="1"/>
</dbReference>
<comment type="function">
    <text evidence="3">The glycine cleavage system catalyzes the degradation of glycine. The H protein shuttles the methylamine group of glycine from the P protein to the T protein.</text>
</comment>
<dbReference type="PATRIC" id="fig|1561003.3.peg.15"/>
<organism evidence="6 7">
    <name type="scientific">Candidatus Ichthyocystis hellenicum</name>
    <dbReference type="NCBI Taxonomy" id="1561003"/>
    <lineage>
        <taxon>Bacteria</taxon>
        <taxon>Pseudomonadati</taxon>
        <taxon>Pseudomonadota</taxon>
        <taxon>Betaproteobacteria</taxon>
        <taxon>Burkholderiales</taxon>
        <taxon>Candidatus Ichthyocystis</taxon>
    </lineage>
</organism>
<evidence type="ECO:0000256" key="3">
    <source>
        <dbReference type="HAMAP-Rule" id="MF_00272"/>
    </source>
</evidence>
<dbReference type="InterPro" id="IPR033753">
    <property type="entry name" value="GCV_H/Fam206"/>
</dbReference>
<dbReference type="CDD" id="cd06848">
    <property type="entry name" value="GCS_H"/>
    <property type="match status" value="1"/>
</dbReference>
<dbReference type="HAMAP" id="MF_00272">
    <property type="entry name" value="GcvH"/>
    <property type="match status" value="1"/>
</dbReference>